<feature type="region of interest" description="Disordered" evidence="3">
    <location>
        <begin position="330"/>
        <end position="351"/>
    </location>
</feature>
<feature type="compositionally biased region" description="Low complexity" evidence="3">
    <location>
        <begin position="415"/>
        <end position="429"/>
    </location>
</feature>
<evidence type="ECO:0000259" key="4">
    <source>
        <dbReference type="PROSITE" id="PS50002"/>
    </source>
</evidence>
<dbReference type="SUPFAM" id="SSF48065">
    <property type="entry name" value="DBL homology domain (DH-domain)"/>
    <property type="match status" value="1"/>
</dbReference>
<dbReference type="AlphaFoldDB" id="A0A9N9TSW1"/>
<dbReference type="Pfam" id="PF00018">
    <property type="entry name" value="SH3_1"/>
    <property type="match status" value="1"/>
</dbReference>
<evidence type="ECO:0000256" key="1">
    <source>
        <dbReference type="ARBA" id="ARBA00022443"/>
    </source>
</evidence>
<evidence type="ECO:0000256" key="2">
    <source>
        <dbReference type="PROSITE-ProRule" id="PRU00192"/>
    </source>
</evidence>
<dbReference type="CDD" id="cd01221">
    <property type="entry name" value="PH_ephexin"/>
    <property type="match status" value="1"/>
</dbReference>
<dbReference type="Gene3D" id="2.30.29.30">
    <property type="entry name" value="Pleckstrin-homology domain (PH domain)/Phosphotyrosine-binding domain (PTB)"/>
    <property type="match status" value="1"/>
</dbReference>
<feature type="region of interest" description="Disordered" evidence="3">
    <location>
        <begin position="176"/>
        <end position="205"/>
    </location>
</feature>
<feature type="compositionally biased region" description="Basic and acidic residues" evidence="3">
    <location>
        <begin position="498"/>
        <end position="508"/>
    </location>
</feature>
<gene>
    <name evidence="6" type="ORF">PHYEVI_LOCUS6973</name>
</gene>
<dbReference type="PRINTS" id="PR00452">
    <property type="entry name" value="SH3DOMAIN"/>
</dbReference>
<dbReference type="CDD" id="cd00160">
    <property type="entry name" value="RhoGEF"/>
    <property type="match status" value="1"/>
</dbReference>
<feature type="domain" description="DH" evidence="5">
    <location>
        <begin position="680"/>
        <end position="863"/>
    </location>
</feature>
<dbReference type="CDD" id="cd11793">
    <property type="entry name" value="SH3_ephexin1_like"/>
    <property type="match status" value="1"/>
</dbReference>
<evidence type="ECO:0000256" key="3">
    <source>
        <dbReference type="SAM" id="MobiDB-lite"/>
    </source>
</evidence>
<dbReference type="SMART" id="SM00325">
    <property type="entry name" value="RhoGEF"/>
    <property type="match status" value="1"/>
</dbReference>
<dbReference type="Proteomes" id="UP001153712">
    <property type="component" value="Chromosome 3"/>
</dbReference>
<dbReference type="OrthoDB" id="27593at2759"/>
<sequence length="1113" mass="127534">MLRDFVKQNCCVCVKKEVKDNPPTEDINEATLIRSNFHGLVRFCFIQRRLLISSILLTDNNGSRSVFVRSNAFKVDCPPQNPKHNIPAFRSYVSLQVKVSGQVTQIAKTPSDLRQVCAKRRDESDLFSLKNGRCRYPFEKQFGQLGFGKLQLHEVREKSTEGRRGSRVTVASDSKVYLNCPDDPGGSSGGISARGGRDTKDFDRVGRSIRKSKDLPKLKSRIFEDSVESQEISFYIGNNSEDETTYEHVSYDSFGSDTDSDYYQVDEIELRHNVTNTPLPPEPATEANGFDKITKNISRFKKNFSRDISKSLRRLSKRIYQTNVNDMEKPDHKSLSAINSSDPIKESSKIDLNETSKSDSILTRIKRSVSMSTVSVISLTNYFETQNVPNQRRSTFYLTDPINFDDYSKGINIGSASSEQSINQSSSKSRITRPKLPPPPVPTKEFENKSAISEKELPIITDLEKTCTRRSSWYATYDAEEGYKPSDYSKTLPSKNKQMSERAKERIRPTSKLSIFDPTNNNNNNNNQAFSNVIDELNVKLNKTNNRLSSANTNSADENDSNYNTQSVYSLSSNDSKKDDSSVTYSKNDTTFLDDEPLYQFYNAALLDSTYDDLPSDIESDIYEDVEEMNENYVSSSVIDQSDDQALTSQTMTFSRSLWCEIPQVVNSTVLSTLSSQQKKLQEAKFEIITSEASYLHSLNVLLNHFETSFKQSNIVNEKDLDVVFGRIKDVRACSKKILQDLEKCWQKNILLDGLCDLIQRHAEENFQVYIPYCENQIIISETLNRLKENPDFSNFLAQLESSPTCQFLSLYSFLMLPMQRITRWPLLVDAILKRLSESDPEYLTCQYALATMNKIVSQCNEAARKKEQEIELKQISESMEFDKDVPYVNIDKQGRVLVKSGSVVCYQPRNEDTRMTFGKRFSKITFHLFLFCDFFLVAKKKSETTFAVLHHCPRNLIELRSVDMFPALMKKDAQDKHLLYLSILENQNGKIVEFLLSSSSESEKERWIEAFTPPKSENPDETLYECWDCPQVTALHDYNASQPDELSLSRGDVINVLRKMNDGWYHGERLRDGKMGWFPANHTVEIVNPHVRARNIKQRHRLLTFSENYLKR</sequence>
<dbReference type="InterPro" id="IPR035899">
    <property type="entry name" value="DBL_dom_sf"/>
</dbReference>
<dbReference type="InterPro" id="IPR036028">
    <property type="entry name" value="SH3-like_dom_sf"/>
</dbReference>
<dbReference type="Gene3D" id="2.30.30.40">
    <property type="entry name" value="SH3 Domains"/>
    <property type="match status" value="1"/>
</dbReference>
<organism evidence="6 7">
    <name type="scientific">Phyllotreta striolata</name>
    <name type="common">Striped flea beetle</name>
    <name type="synonym">Crioceris striolata</name>
    <dbReference type="NCBI Taxonomy" id="444603"/>
    <lineage>
        <taxon>Eukaryota</taxon>
        <taxon>Metazoa</taxon>
        <taxon>Ecdysozoa</taxon>
        <taxon>Arthropoda</taxon>
        <taxon>Hexapoda</taxon>
        <taxon>Insecta</taxon>
        <taxon>Pterygota</taxon>
        <taxon>Neoptera</taxon>
        <taxon>Endopterygota</taxon>
        <taxon>Coleoptera</taxon>
        <taxon>Polyphaga</taxon>
        <taxon>Cucujiformia</taxon>
        <taxon>Chrysomeloidea</taxon>
        <taxon>Chrysomelidae</taxon>
        <taxon>Galerucinae</taxon>
        <taxon>Alticini</taxon>
        <taxon>Phyllotreta</taxon>
    </lineage>
</organism>
<feature type="compositionally biased region" description="Polar residues" evidence="3">
    <location>
        <begin position="547"/>
        <end position="569"/>
    </location>
</feature>
<evidence type="ECO:0000313" key="7">
    <source>
        <dbReference type="Proteomes" id="UP001153712"/>
    </source>
</evidence>
<feature type="compositionally biased region" description="Basic and acidic residues" evidence="3">
    <location>
        <begin position="195"/>
        <end position="205"/>
    </location>
</feature>
<feature type="region of interest" description="Disordered" evidence="3">
    <location>
        <begin position="415"/>
        <end position="447"/>
    </location>
</feature>
<accession>A0A9N9TSW1</accession>
<feature type="region of interest" description="Disordered" evidence="3">
    <location>
        <begin position="547"/>
        <end position="589"/>
    </location>
</feature>
<feature type="domain" description="SH3" evidence="4">
    <location>
        <begin position="1028"/>
        <end position="1089"/>
    </location>
</feature>
<evidence type="ECO:0000313" key="6">
    <source>
        <dbReference type="EMBL" id="CAG9860623.1"/>
    </source>
</evidence>
<dbReference type="GO" id="GO:0005085">
    <property type="term" value="F:guanyl-nucleotide exchange factor activity"/>
    <property type="evidence" value="ECO:0007669"/>
    <property type="project" value="InterPro"/>
</dbReference>
<dbReference type="SUPFAM" id="SSF50729">
    <property type="entry name" value="PH domain-like"/>
    <property type="match status" value="1"/>
</dbReference>
<reference evidence="6" key="1">
    <citation type="submission" date="2022-01" db="EMBL/GenBank/DDBJ databases">
        <authorList>
            <person name="King R."/>
        </authorList>
    </citation>
    <scope>NUCLEOTIDE SEQUENCE</scope>
</reference>
<feature type="compositionally biased region" description="Polar residues" evidence="3">
    <location>
        <begin position="488"/>
        <end position="497"/>
    </location>
</feature>
<dbReference type="SUPFAM" id="SSF50044">
    <property type="entry name" value="SH3-domain"/>
    <property type="match status" value="1"/>
</dbReference>
<feature type="region of interest" description="Disordered" evidence="3">
    <location>
        <begin position="484"/>
        <end position="529"/>
    </location>
</feature>
<proteinExistence type="predicted"/>
<dbReference type="PANTHER" id="PTHR12845">
    <property type="entry name" value="GUANINE NUCLEOTIDE EXCHANGE FACTOR"/>
    <property type="match status" value="1"/>
</dbReference>
<dbReference type="InterPro" id="IPR011993">
    <property type="entry name" value="PH-like_dom_sf"/>
</dbReference>
<dbReference type="PROSITE" id="PS50002">
    <property type="entry name" value="SH3"/>
    <property type="match status" value="1"/>
</dbReference>
<keyword evidence="1 2" id="KW-0728">SH3 domain</keyword>
<dbReference type="Pfam" id="PF00621">
    <property type="entry name" value="RhoGEF"/>
    <property type="match status" value="1"/>
</dbReference>
<dbReference type="PRINTS" id="PR00499">
    <property type="entry name" value="P67PHOX"/>
</dbReference>
<dbReference type="InterPro" id="IPR047271">
    <property type="entry name" value="Ephexin-like"/>
</dbReference>
<keyword evidence="7" id="KW-1185">Reference proteome</keyword>
<dbReference type="InterPro" id="IPR001452">
    <property type="entry name" value="SH3_domain"/>
</dbReference>
<dbReference type="InterPro" id="IPR047270">
    <property type="entry name" value="PH_ephexin"/>
</dbReference>
<dbReference type="SMART" id="SM00326">
    <property type="entry name" value="SH3"/>
    <property type="match status" value="1"/>
</dbReference>
<dbReference type="InterPro" id="IPR000219">
    <property type="entry name" value="DH_dom"/>
</dbReference>
<dbReference type="EMBL" id="OU900096">
    <property type="protein sequence ID" value="CAG9860623.1"/>
    <property type="molecule type" value="Genomic_DNA"/>
</dbReference>
<evidence type="ECO:0000259" key="5">
    <source>
        <dbReference type="PROSITE" id="PS50010"/>
    </source>
</evidence>
<dbReference type="PANTHER" id="PTHR12845:SF5">
    <property type="entry name" value="EPHEXIN, ISOFORM D"/>
    <property type="match status" value="1"/>
</dbReference>
<dbReference type="Gene3D" id="1.20.900.10">
    <property type="entry name" value="Dbl homology (DH) domain"/>
    <property type="match status" value="1"/>
</dbReference>
<dbReference type="PROSITE" id="PS50010">
    <property type="entry name" value="DH_2"/>
    <property type="match status" value="1"/>
</dbReference>
<protein>
    <submittedName>
        <fullName evidence="6">Uncharacterized protein</fullName>
    </submittedName>
</protein>
<name>A0A9N9TSW1_PHYSR</name>